<dbReference type="Pfam" id="PF09838">
    <property type="entry name" value="DUF2065"/>
    <property type="match status" value="1"/>
</dbReference>
<dbReference type="InterPro" id="IPR019201">
    <property type="entry name" value="DUF2065"/>
</dbReference>
<accession>A0A1H5XPG0</accession>
<organism evidence="1 2">
    <name type="scientific">Jhaorihella thermophila</name>
    <dbReference type="NCBI Taxonomy" id="488547"/>
    <lineage>
        <taxon>Bacteria</taxon>
        <taxon>Pseudomonadati</taxon>
        <taxon>Pseudomonadota</taxon>
        <taxon>Alphaproteobacteria</taxon>
        <taxon>Rhodobacterales</taxon>
        <taxon>Paracoccaceae</taxon>
        <taxon>Jhaorihella</taxon>
    </lineage>
</organism>
<dbReference type="RefSeq" id="WP_104008645.1">
    <property type="nucleotide sequence ID" value="NZ_FNVD01000012.1"/>
</dbReference>
<evidence type="ECO:0008006" key="3">
    <source>
        <dbReference type="Google" id="ProtNLM"/>
    </source>
</evidence>
<gene>
    <name evidence="1" type="ORF">SAMN05421751_1129</name>
</gene>
<evidence type="ECO:0000313" key="2">
    <source>
        <dbReference type="Proteomes" id="UP000236742"/>
    </source>
</evidence>
<evidence type="ECO:0000313" key="1">
    <source>
        <dbReference type="EMBL" id="SEG13523.1"/>
    </source>
</evidence>
<protein>
    <recommendedName>
        <fullName evidence="3">DUF2065 domain-containing protein</fullName>
    </recommendedName>
</protein>
<reference evidence="1 2" key="1">
    <citation type="submission" date="2016-10" db="EMBL/GenBank/DDBJ databases">
        <authorList>
            <person name="de Groot N.N."/>
        </authorList>
    </citation>
    <scope>NUCLEOTIDE SEQUENCE [LARGE SCALE GENOMIC DNA]</scope>
    <source>
        <strain evidence="1 2">DSM 23413</strain>
    </source>
</reference>
<name>A0A1H5XPG0_9RHOB</name>
<dbReference type="Proteomes" id="UP000236742">
    <property type="component" value="Unassembled WGS sequence"/>
</dbReference>
<dbReference type="EMBL" id="FNVD01000012">
    <property type="protein sequence ID" value="SEG13523.1"/>
    <property type="molecule type" value="Genomic_DNA"/>
</dbReference>
<keyword evidence="2" id="KW-1185">Reference proteome</keyword>
<sequence>MATILLAIGLVLLVEGLVWVLAPSIVERLLEAMRDLPEPARRQLGALALVTGLTLIWIAKQFGA</sequence>
<proteinExistence type="predicted"/>
<dbReference type="AlphaFoldDB" id="A0A1H5XPG0"/>